<dbReference type="PANTHER" id="PTHR11373:SF4">
    <property type="entry name" value="DEOXYNUCLEOSIDE TRIPHOSPHATE TRIPHOSPHOHYDROLASE SAMHD1"/>
    <property type="match status" value="1"/>
</dbReference>
<proteinExistence type="predicted"/>
<evidence type="ECO:0000313" key="3">
    <source>
        <dbReference type="Proteomes" id="UP000191124"/>
    </source>
</evidence>
<dbReference type="SUPFAM" id="SSF109604">
    <property type="entry name" value="HD-domain/PDEase-like"/>
    <property type="match status" value="1"/>
</dbReference>
<accession>A0A1S9U8B3</accession>
<dbReference type="Pfam" id="PF01966">
    <property type="entry name" value="HD"/>
    <property type="match status" value="1"/>
</dbReference>
<dbReference type="GO" id="GO:0008832">
    <property type="term" value="F:dGTPase activity"/>
    <property type="evidence" value="ECO:0007669"/>
    <property type="project" value="TreeGrafter"/>
</dbReference>
<dbReference type="PANTHER" id="PTHR11373">
    <property type="entry name" value="DEOXYNUCLEOSIDE TRIPHOSPHATE TRIPHOSPHOHYDROLASE"/>
    <property type="match status" value="1"/>
</dbReference>
<name>A0A1S9U8B3_BACCE</name>
<organism evidence="2 3">
    <name type="scientific">Bacillus cereus</name>
    <dbReference type="NCBI Taxonomy" id="1396"/>
    <lineage>
        <taxon>Bacteria</taxon>
        <taxon>Bacillati</taxon>
        <taxon>Bacillota</taxon>
        <taxon>Bacilli</taxon>
        <taxon>Bacillales</taxon>
        <taxon>Bacillaceae</taxon>
        <taxon>Bacillus</taxon>
        <taxon>Bacillus cereus group</taxon>
    </lineage>
</organism>
<dbReference type="InterPro" id="IPR006674">
    <property type="entry name" value="HD_domain"/>
</dbReference>
<feature type="domain" description="HD" evidence="1">
    <location>
        <begin position="52"/>
        <end position="129"/>
    </location>
</feature>
<dbReference type="InterPro" id="IPR050135">
    <property type="entry name" value="dGTPase-like"/>
</dbReference>
<dbReference type="AlphaFoldDB" id="A0A1S9U8B3"/>
<reference evidence="2 3" key="1">
    <citation type="submission" date="2017-01" db="EMBL/GenBank/DDBJ databases">
        <title>Bacillus cereus isolates.</title>
        <authorList>
            <person name="Beno S.M."/>
        </authorList>
    </citation>
    <scope>NUCLEOTIDE SEQUENCE [LARGE SCALE GENOMIC DNA]</scope>
    <source>
        <strain evidence="2 3">FSL M7-1219</strain>
    </source>
</reference>
<dbReference type="GO" id="GO:0006203">
    <property type="term" value="P:dGTP catabolic process"/>
    <property type="evidence" value="ECO:0007669"/>
    <property type="project" value="TreeGrafter"/>
</dbReference>
<evidence type="ECO:0000313" key="2">
    <source>
        <dbReference type="EMBL" id="OOR18500.1"/>
    </source>
</evidence>
<sequence length="371" mass="42818">MRFTDPIYGPITIHNRDIIRLIDTKAFRRLAYIKQQGHTYFLHENAIHTRKEHSIGVYILVNKVIEQLSMIGDISLSEYERKLVSTVALLHDIGHGPYSHCFQQISGEDHGDWTVRMIQEDAEIRTILNKTSGLLEDVTKALTEDGVFPIIDELLFNSLGMDQLDFWNRDLYYSSLELEGIEIKELIAAMRFIDGKLVIEETGVPYIEQLIKMKKGLYNNGFGHPFVVGKDLLLQCIFKKIEEKKLPFYTLELQNFFREVEKLEVKDFLPLQDEMISNEIKCFAKSNHVEIASLIQLYFSASKSLAFEKGLEGDFNEAKNKLAVITEKKAYSSYVGGIYVHRNGQLEEIIERSSYIQDIVNLPKKEYAYSI</sequence>
<keyword evidence="2" id="KW-0378">Hydrolase</keyword>
<dbReference type="Gene3D" id="1.10.3210.10">
    <property type="entry name" value="Hypothetical protein af1432"/>
    <property type="match status" value="1"/>
</dbReference>
<dbReference type="RefSeq" id="WP_078182056.1">
    <property type="nucleotide sequence ID" value="NZ_MUAL01000114.1"/>
</dbReference>
<evidence type="ECO:0000259" key="1">
    <source>
        <dbReference type="Pfam" id="PF01966"/>
    </source>
</evidence>
<dbReference type="Proteomes" id="UP000191124">
    <property type="component" value="Unassembled WGS sequence"/>
</dbReference>
<dbReference type="InterPro" id="IPR003607">
    <property type="entry name" value="HD/PDEase_dom"/>
</dbReference>
<gene>
    <name evidence="2" type="ORF">BW892_26355</name>
</gene>
<dbReference type="CDD" id="cd00077">
    <property type="entry name" value="HDc"/>
    <property type="match status" value="1"/>
</dbReference>
<dbReference type="EMBL" id="MUAL01000114">
    <property type="protein sequence ID" value="OOR18500.1"/>
    <property type="molecule type" value="Genomic_DNA"/>
</dbReference>
<protein>
    <submittedName>
        <fullName evidence="2">Metal-dependent phosphohydrolase</fullName>
    </submittedName>
</protein>
<comment type="caution">
    <text evidence="2">The sequence shown here is derived from an EMBL/GenBank/DDBJ whole genome shotgun (WGS) entry which is preliminary data.</text>
</comment>